<evidence type="ECO:0000313" key="3">
    <source>
        <dbReference type="Proteomes" id="UP000011555"/>
    </source>
</evidence>
<dbReference type="Proteomes" id="UP000011555">
    <property type="component" value="Unassembled WGS sequence"/>
</dbReference>
<dbReference type="Proteomes" id="UP000186547">
    <property type="component" value="Chromosome"/>
</dbReference>
<name>M0LEG9_NATLA</name>
<sequence>MSSTQIPVGEIPFSSQSMKLMLDLATKMRALLSPLTTMESSMVNLPYMEEERQTKKTRNMAVQSAVPRYLDPTWITAIMMVAATKRNARFHLTDHLIFPP</sequence>
<dbReference type="EMBL" id="AOLZ01000042">
    <property type="protein sequence ID" value="EMA31972.1"/>
    <property type="molecule type" value="Genomic_DNA"/>
</dbReference>
<reference evidence="1 4" key="1">
    <citation type="journal article" date="2011" name="J. Bacteriol.">
        <title>Genome sequence of Halobiforma lacisalsi AJ5, an extremely halophilic archaeon which harbors a bop gene.</title>
        <authorList>
            <person name="Jiang X."/>
            <person name="Wang S."/>
            <person name="Cheng H."/>
            <person name="Huo Y."/>
            <person name="Zhang X."/>
            <person name="Zhu X."/>
            <person name="Han X."/>
            <person name="Ni P."/>
            <person name="Wu M."/>
        </authorList>
    </citation>
    <scope>NUCLEOTIDE SEQUENCE [LARGE SCALE GENOMIC DNA]</scope>
    <source>
        <strain evidence="1 4">AJ5</strain>
    </source>
</reference>
<accession>M0LEG9</accession>
<evidence type="ECO:0000313" key="1">
    <source>
        <dbReference type="EMBL" id="APW96741.1"/>
    </source>
</evidence>
<evidence type="ECO:0000313" key="2">
    <source>
        <dbReference type="EMBL" id="EMA31972.1"/>
    </source>
</evidence>
<reference evidence="1" key="3">
    <citation type="submission" date="2017-01" db="EMBL/GenBank/DDBJ databases">
        <authorList>
            <person name="Mah S.A."/>
            <person name="Swanson W.J."/>
            <person name="Moy G.W."/>
            <person name="Vacquier V.D."/>
        </authorList>
    </citation>
    <scope>NUCLEOTIDE SEQUENCE</scope>
    <source>
        <strain evidence="1">AJ5</strain>
    </source>
</reference>
<organism evidence="2 3">
    <name type="scientific">Natronobacterium lacisalsi AJ5</name>
    <dbReference type="NCBI Taxonomy" id="358396"/>
    <lineage>
        <taxon>Archaea</taxon>
        <taxon>Methanobacteriati</taxon>
        <taxon>Methanobacteriota</taxon>
        <taxon>Stenosarchaea group</taxon>
        <taxon>Halobacteria</taxon>
        <taxon>Halobacteriales</taxon>
        <taxon>Natrialbaceae</taxon>
        <taxon>Natronobacterium</taxon>
    </lineage>
</organism>
<keyword evidence="3" id="KW-1185">Reference proteome</keyword>
<gene>
    <name evidence="2" type="ORF">C445_11696</name>
    <name evidence="1" type="ORF">CHINAEXTREME_02645</name>
</gene>
<protein>
    <submittedName>
        <fullName evidence="2">Uncharacterized protein</fullName>
    </submittedName>
</protein>
<proteinExistence type="predicted"/>
<dbReference type="AlphaFoldDB" id="M0LEG9"/>
<dbReference type="EMBL" id="CP019285">
    <property type="protein sequence ID" value="APW96741.1"/>
    <property type="molecule type" value="Genomic_DNA"/>
</dbReference>
<dbReference type="KEGG" id="hlc:CHINAEXTREME02645"/>
<evidence type="ECO:0000313" key="4">
    <source>
        <dbReference type="Proteomes" id="UP000186547"/>
    </source>
</evidence>
<reference evidence="2 3" key="2">
    <citation type="journal article" date="2014" name="PLoS Genet.">
        <title>Phylogenetically driven sequencing of extremely halophilic archaea reveals strategies for static and dynamic osmo-response.</title>
        <authorList>
            <person name="Becker E.A."/>
            <person name="Seitzer P.M."/>
            <person name="Tritt A."/>
            <person name="Larsen D."/>
            <person name="Krusor M."/>
            <person name="Yao A.I."/>
            <person name="Wu D."/>
            <person name="Madern D."/>
            <person name="Eisen J.A."/>
            <person name="Darling A.E."/>
            <person name="Facciotti M.T."/>
        </authorList>
    </citation>
    <scope>NUCLEOTIDE SEQUENCE [LARGE SCALE GENOMIC DNA]</scope>
    <source>
        <strain evidence="2 3">AJ5</strain>
    </source>
</reference>